<dbReference type="Pfam" id="PF03966">
    <property type="entry name" value="Trm112p"/>
    <property type="match status" value="1"/>
</dbReference>
<dbReference type="AlphaFoldDB" id="A0A0P8CJT4"/>
<name>A0A0P8CJT4_9EURY</name>
<dbReference type="PANTHER" id="PTHR33505">
    <property type="entry name" value="ZGC:162634"/>
    <property type="match status" value="1"/>
</dbReference>
<evidence type="ECO:0008006" key="3">
    <source>
        <dbReference type="Google" id="ProtNLM"/>
    </source>
</evidence>
<organism evidence="1 2">
    <name type="scientific">Candidatus Methanoperedens nitratireducens</name>
    <dbReference type="NCBI Taxonomy" id="1392998"/>
    <lineage>
        <taxon>Archaea</taxon>
        <taxon>Methanobacteriati</taxon>
        <taxon>Methanobacteriota</taxon>
        <taxon>Stenosarchaea group</taxon>
        <taxon>Methanomicrobia</taxon>
        <taxon>Methanosarcinales</taxon>
        <taxon>ANME-2 cluster</taxon>
        <taxon>Candidatus Methanoperedentaceae</taxon>
        <taxon>Candidatus Methanoperedens</taxon>
    </lineage>
</organism>
<comment type="caution">
    <text evidence="1">The sequence shown here is derived from an EMBL/GenBank/DDBJ whole genome shotgun (WGS) entry which is preliminary data.</text>
</comment>
<evidence type="ECO:0000313" key="2">
    <source>
        <dbReference type="Proteomes" id="UP000050360"/>
    </source>
</evidence>
<dbReference type="PANTHER" id="PTHR33505:SF4">
    <property type="entry name" value="PROTEIN PREY, MITOCHONDRIAL"/>
    <property type="match status" value="1"/>
</dbReference>
<accession>A0A0P8CJT4</accession>
<dbReference type="InterPro" id="IPR005651">
    <property type="entry name" value="Trm112-like"/>
</dbReference>
<dbReference type="SUPFAM" id="SSF158997">
    <property type="entry name" value="Trm112p-like"/>
    <property type="match status" value="1"/>
</dbReference>
<dbReference type="NCBIfam" id="NF038101">
    <property type="entry name" value="Trm112_arch"/>
    <property type="match status" value="1"/>
</dbReference>
<protein>
    <recommendedName>
        <fullName evidence="3">Trm112p-like protein</fullName>
    </recommendedName>
</protein>
<evidence type="ECO:0000313" key="1">
    <source>
        <dbReference type="EMBL" id="KPQ43228.1"/>
    </source>
</evidence>
<dbReference type="PATRIC" id="fig|1719120.3.peg.2389"/>
<proteinExistence type="predicted"/>
<dbReference type="Proteomes" id="UP000050360">
    <property type="component" value="Unassembled WGS sequence"/>
</dbReference>
<reference evidence="1 2" key="1">
    <citation type="submission" date="2015-09" db="EMBL/GenBank/DDBJ databases">
        <title>A metagenomics-based metabolic model of nitrate-dependent anaerobic oxidation of methane by Methanoperedens-like archaea.</title>
        <authorList>
            <person name="Arshad A."/>
            <person name="Speth D.R."/>
            <person name="De Graaf R.M."/>
            <person name="Op Den Camp H.J."/>
            <person name="Jetten M.S."/>
            <person name="Welte C.U."/>
        </authorList>
    </citation>
    <scope>NUCLEOTIDE SEQUENCE [LARGE SCALE GENOMIC DNA]</scope>
</reference>
<dbReference type="Gene3D" id="2.20.25.10">
    <property type="match status" value="1"/>
</dbReference>
<gene>
    <name evidence="1" type="ORF">MPEBLZ_02186</name>
</gene>
<sequence>MKRDLMDILCCPMCKGDLVLEVTEENEKEIVKGTLYCGKCKEYYPIDDGIPNMLPPELRE</sequence>
<dbReference type="EMBL" id="LKCM01000167">
    <property type="protein sequence ID" value="KPQ43228.1"/>
    <property type="molecule type" value="Genomic_DNA"/>
</dbReference>